<reference evidence="1 2" key="1">
    <citation type="journal article" date="2018" name="Science">
        <title>The opium poppy genome and morphinan production.</title>
        <authorList>
            <person name="Guo L."/>
            <person name="Winzer T."/>
            <person name="Yang X."/>
            <person name="Li Y."/>
            <person name="Ning Z."/>
            <person name="He Z."/>
            <person name="Teodor R."/>
            <person name="Lu Y."/>
            <person name="Bowser T.A."/>
            <person name="Graham I.A."/>
            <person name="Ye K."/>
        </authorList>
    </citation>
    <scope>NUCLEOTIDE SEQUENCE [LARGE SCALE GENOMIC DNA]</scope>
    <source>
        <strain evidence="2">cv. HN1</strain>
        <tissue evidence="1">Leaves</tissue>
    </source>
</reference>
<dbReference type="EMBL" id="CM010718">
    <property type="protein sequence ID" value="RZC59036.1"/>
    <property type="molecule type" value="Genomic_DNA"/>
</dbReference>
<organism evidence="1 2">
    <name type="scientific">Papaver somniferum</name>
    <name type="common">Opium poppy</name>
    <dbReference type="NCBI Taxonomy" id="3469"/>
    <lineage>
        <taxon>Eukaryota</taxon>
        <taxon>Viridiplantae</taxon>
        <taxon>Streptophyta</taxon>
        <taxon>Embryophyta</taxon>
        <taxon>Tracheophyta</taxon>
        <taxon>Spermatophyta</taxon>
        <taxon>Magnoliopsida</taxon>
        <taxon>Ranunculales</taxon>
        <taxon>Papaveraceae</taxon>
        <taxon>Papaveroideae</taxon>
        <taxon>Papaver</taxon>
    </lineage>
</organism>
<name>A0A4Y7JET4_PAPSO</name>
<sequence>MHIYGPPVKKLIHEIWQLQQWSVLGDFRPPLLKRTRPRVRCWKRNLIAWKIRKDILNVECGRDIHMSWEVNNVSIVADLLENANGANLIDLIM</sequence>
<proteinExistence type="predicted"/>
<evidence type="ECO:0000313" key="2">
    <source>
        <dbReference type="Proteomes" id="UP000316621"/>
    </source>
</evidence>
<accession>A0A4Y7JET4</accession>
<protein>
    <submittedName>
        <fullName evidence="1">Uncharacterized protein</fullName>
    </submittedName>
</protein>
<dbReference type="Gramene" id="RZC59036">
    <property type="protein sequence ID" value="RZC59036"/>
    <property type="gene ID" value="C5167_006334"/>
</dbReference>
<gene>
    <name evidence="1" type="ORF">C5167_006334</name>
</gene>
<dbReference type="Proteomes" id="UP000316621">
    <property type="component" value="Chromosome 4"/>
</dbReference>
<dbReference type="AlphaFoldDB" id="A0A4Y7JET4"/>
<keyword evidence="2" id="KW-1185">Reference proteome</keyword>
<evidence type="ECO:0000313" key="1">
    <source>
        <dbReference type="EMBL" id="RZC59036.1"/>
    </source>
</evidence>